<protein>
    <recommendedName>
        <fullName evidence="2">YCII-related domain-containing protein</fullName>
    </recommendedName>
</protein>
<name>A0AAE3YPD3_9ACTN</name>
<dbReference type="PANTHER" id="PTHR35174:SF1">
    <property type="entry name" value="BLL0086 PROTEIN"/>
    <property type="match status" value="1"/>
</dbReference>
<reference evidence="3" key="1">
    <citation type="submission" date="2023-07" db="EMBL/GenBank/DDBJ databases">
        <title>Sequencing the genomes of 1000 actinobacteria strains.</title>
        <authorList>
            <person name="Klenk H.-P."/>
        </authorList>
    </citation>
    <scope>NUCLEOTIDE SEQUENCE</scope>
    <source>
        <strain evidence="3">DSM 44707</strain>
    </source>
</reference>
<organism evidence="3 4">
    <name type="scientific">Catenuloplanes atrovinosus</name>
    <dbReference type="NCBI Taxonomy" id="137266"/>
    <lineage>
        <taxon>Bacteria</taxon>
        <taxon>Bacillati</taxon>
        <taxon>Actinomycetota</taxon>
        <taxon>Actinomycetes</taxon>
        <taxon>Micromonosporales</taxon>
        <taxon>Micromonosporaceae</taxon>
        <taxon>Catenuloplanes</taxon>
    </lineage>
</organism>
<proteinExistence type="inferred from homology"/>
<dbReference type="Gene3D" id="3.30.70.1060">
    <property type="entry name" value="Dimeric alpha+beta barrel"/>
    <property type="match status" value="1"/>
</dbReference>
<dbReference type="Pfam" id="PF03795">
    <property type="entry name" value="YCII"/>
    <property type="match status" value="1"/>
</dbReference>
<dbReference type="EMBL" id="JAVDYB010000001">
    <property type="protein sequence ID" value="MDR7276106.1"/>
    <property type="molecule type" value="Genomic_DNA"/>
</dbReference>
<dbReference type="PANTHER" id="PTHR35174">
    <property type="entry name" value="BLL7171 PROTEIN-RELATED"/>
    <property type="match status" value="1"/>
</dbReference>
<gene>
    <name evidence="3" type="ORF">J2S41_002884</name>
</gene>
<dbReference type="AlphaFoldDB" id="A0AAE3YPD3"/>
<evidence type="ECO:0000259" key="2">
    <source>
        <dbReference type="Pfam" id="PF03795"/>
    </source>
</evidence>
<evidence type="ECO:0000313" key="4">
    <source>
        <dbReference type="Proteomes" id="UP001183643"/>
    </source>
</evidence>
<evidence type="ECO:0000256" key="1">
    <source>
        <dbReference type="ARBA" id="ARBA00007689"/>
    </source>
</evidence>
<dbReference type="SUPFAM" id="SSF54909">
    <property type="entry name" value="Dimeric alpha+beta barrel"/>
    <property type="match status" value="1"/>
</dbReference>
<keyword evidence="4" id="KW-1185">Reference proteome</keyword>
<comment type="similarity">
    <text evidence="1">Belongs to the YciI family.</text>
</comment>
<evidence type="ECO:0000313" key="3">
    <source>
        <dbReference type="EMBL" id="MDR7276106.1"/>
    </source>
</evidence>
<dbReference type="InterPro" id="IPR005545">
    <property type="entry name" value="YCII"/>
</dbReference>
<dbReference type="Proteomes" id="UP001183643">
    <property type="component" value="Unassembled WGS sequence"/>
</dbReference>
<comment type="caution">
    <text evidence="3">The sequence shown here is derived from an EMBL/GenBank/DDBJ whole genome shotgun (WGS) entry which is preliminary data.</text>
</comment>
<accession>A0AAE3YPD3</accession>
<sequence length="121" mass="12868">MRAKVFTHEGNDPMRYLMTQIPAATAPAPDEKLFADMAAFVEELTVAGQLLATGGLAPAGVRMASRDGEITVVDGPFTEAKEVAGGFALVEVASKEEMLELARRFRLIVGDGVSVIQQVFG</sequence>
<feature type="domain" description="YCII-related" evidence="2">
    <location>
        <begin position="14"/>
        <end position="106"/>
    </location>
</feature>
<dbReference type="InterPro" id="IPR011008">
    <property type="entry name" value="Dimeric_a/b-barrel"/>
</dbReference>
<dbReference type="RefSeq" id="WP_310367966.1">
    <property type="nucleotide sequence ID" value="NZ_JAVDYB010000001.1"/>
</dbReference>